<feature type="transmembrane region" description="Helical" evidence="7">
    <location>
        <begin position="532"/>
        <end position="552"/>
    </location>
</feature>
<feature type="compositionally biased region" description="Low complexity" evidence="6">
    <location>
        <begin position="66"/>
        <end position="79"/>
    </location>
</feature>
<dbReference type="GO" id="GO:1902600">
    <property type="term" value="P:proton transmembrane transport"/>
    <property type="evidence" value="ECO:0007669"/>
    <property type="project" value="InterPro"/>
</dbReference>
<evidence type="ECO:0000256" key="5">
    <source>
        <dbReference type="ARBA" id="ARBA00023136"/>
    </source>
</evidence>
<feature type="transmembrane region" description="Helical" evidence="7">
    <location>
        <begin position="408"/>
        <end position="430"/>
    </location>
</feature>
<evidence type="ECO:0000313" key="9">
    <source>
        <dbReference type="EMBL" id="KAK7867329.1"/>
    </source>
</evidence>
<accession>A0AAN9Z966</accession>
<feature type="transmembrane region" description="Helical" evidence="7">
    <location>
        <begin position="344"/>
        <end position="367"/>
    </location>
</feature>
<evidence type="ECO:0000256" key="7">
    <source>
        <dbReference type="SAM" id="Phobius"/>
    </source>
</evidence>
<feature type="transmembrane region" description="Helical" evidence="7">
    <location>
        <begin position="476"/>
        <end position="495"/>
    </location>
</feature>
<dbReference type="PANTHER" id="PTHR31102:SF1">
    <property type="entry name" value="CATION_H+ EXCHANGER DOMAIN-CONTAINING PROTEIN"/>
    <property type="match status" value="1"/>
</dbReference>
<sequence>MAEDKSSSEGGTSDSASPPAAPATTPAAASASTPSLTLPLQQQPGGGFLNEGFVAESPRRRPSPAPGSHLAAAAAAAAALEVPGAGDPPRRKSILHGTEHPYDGSRCAEGPARRVSILQNPQHAHGEAEGGGPMRRRSQLHGSDSDLASHYSFHSQPSRHSIENGKATGDALPMKKFSGAENFAEKFKYHDPEKSWLFLFCAKCRQQPSGEAWEPPGWQRVCPHPFCPSYRQCARLLALVLIGLLAWGVVFCVVGHAAAPGGQLFGLAALALAGHLGGWLISLTTLPPLIGMLLVGILMQNVGLVHIADDYVEVVTVLRKVALVIILTRAGLDLDPTAMARLRVAVLKLSLVPWFVECVAVAVSGHFLMGLPWMWGFLLGSVVAAVSPAVVVSCLIRLRAKGYGVAKGIPTLIIAISGIDDAISVAGFGIIQSVMFSSESLAYQIAQGPLSIFGGLLFGGLWGLLAKFVPEKNDPFAVPLRILMLFGGGLIAVFGSEEVGFGGAGPLGAVAAAFVACYYWSKQGWEVEDNPVATAFEVFWMIFEPILFSLTGTQVRFDELAGDTVTVAFACLIIGIVIRIVVTVIVAIGSKLNLKEKIFVALAWMSKATVQAALGPVALDLVRPENNEQKTGYAEKVLVVCVLSIMITAPVGAILMTILGPRLLKKTSMAPVVEGWRRSARPSLRDITIIDEEEDGDGVAT</sequence>
<proteinExistence type="inferred from homology"/>
<feature type="transmembrane region" description="Helical" evidence="7">
    <location>
        <begin position="236"/>
        <end position="258"/>
    </location>
</feature>
<dbReference type="PANTHER" id="PTHR31102">
    <property type="match status" value="1"/>
</dbReference>
<feature type="domain" description="Cation/H+ exchanger transmembrane" evidence="8">
    <location>
        <begin position="276"/>
        <end position="652"/>
    </location>
</feature>
<dbReference type="AlphaFoldDB" id="A0AAN9Z966"/>
<evidence type="ECO:0000313" key="10">
    <source>
        <dbReference type="Proteomes" id="UP001378592"/>
    </source>
</evidence>
<feature type="region of interest" description="Disordered" evidence="6">
    <location>
        <begin position="1"/>
        <end position="108"/>
    </location>
</feature>
<gene>
    <name evidence="9" type="ORF">R5R35_001106</name>
</gene>
<reference evidence="9 10" key="1">
    <citation type="submission" date="2024-03" db="EMBL/GenBank/DDBJ databases">
        <title>The genome assembly and annotation of the cricket Gryllus longicercus Weissman &amp; Gray.</title>
        <authorList>
            <person name="Szrajer S."/>
            <person name="Gray D."/>
            <person name="Ylla G."/>
        </authorList>
    </citation>
    <scope>NUCLEOTIDE SEQUENCE [LARGE SCALE GENOMIC DNA]</scope>
    <source>
        <strain evidence="9">DAG 2021-001</strain>
        <tissue evidence="9">Whole body minus gut</tissue>
    </source>
</reference>
<protein>
    <recommendedName>
        <fullName evidence="8">Cation/H+ exchanger transmembrane domain-containing protein</fullName>
    </recommendedName>
</protein>
<feature type="transmembrane region" description="Helical" evidence="7">
    <location>
        <begin position="373"/>
        <end position="396"/>
    </location>
</feature>
<evidence type="ECO:0000259" key="8">
    <source>
        <dbReference type="Pfam" id="PF00999"/>
    </source>
</evidence>
<dbReference type="GO" id="GO:0016020">
    <property type="term" value="C:membrane"/>
    <property type="evidence" value="ECO:0007669"/>
    <property type="project" value="UniProtKB-SubCell"/>
</dbReference>
<dbReference type="GO" id="GO:0015297">
    <property type="term" value="F:antiporter activity"/>
    <property type="evidence" value="ECO:0007669"/>
    <property type="project" value="InterPro"/>
</dbReference>
<feature type="transmembrane region" description="Helical" evidence="7">
    <location>
        <begin position="637"/>
        <end position="659"/>
    </location>
</feature>
<dbReference type="Proteomes" id="UP001378592">
    <property type="component" value="Unassembled WGS sequence"/>
</dbReference>
<dbReference type="InterPro" id="IPR006153">
    <property type="entry name" value="Cation/H_exchanger_TM"/>
</dbReference>
<feature type="compositionally biased region" description="Low complexity" evidence="6">
    <location>
        <begin position="8"/>
        <end position="40"/>
    </location>
</feature>
<keyword evidence="5 7" id="KW-0472">Membrane</keyword>
<feature type="transmembrane region" description="Helical" evidence="7">
    <location>
        <begin position="450"/>
        <end position="469"/>
    </location>
</feature>
<dbReference type="Pfam" id="PF00999">
    <property type="entry name" value="Na_H_Exchanger"/>
    <property type="match status" value="1"/>
</dbReference>
<comment type="subcellular location">
    <subcellularLocation>
        <location evidence="1">Membrane</location>
        <topology evidence="1">Multi-pass membrane protein</topology>
    </subcellularLocation>
</comment>
<evidence type="ECO:0000256" key="4">
    <source>
        <dbReference type="ARBA" id="ARBA00022989"/>
    </source>
</evidence>
<comment type="similarity">
    <text evidence="2">Belongs to the monovalent cation:proton antiporter 1 (CPA1) transporter (TC 2.A.36) family.</text>
</comment>
<evidence type="ECO:0000256" key="6">
    <source>
        <dbReference type="SAM" id="MobiDB-lite"/>
    </source>
</evidence>
<dbReference type="EMBL" id="JAZDUA010000122">
    <property type="protein sequence ID" value="KAK7867329.1"/>
    <property type="molecule type" value="Genomic_DNA"/>
</dbReference>
<evidence type="ECO:0000256" key="1">
    <source>
        <dbReference type="ARBA" id="ARBA00004141"/>
    </source>
</evidence>
<keyword evidence="3 7" id="KW-0812">Transmembrane</keyword>
<dbReference type="Gene3D" id="1.20.1530.20">
    <property type="match status" value="1"/>
</dbReference>
<organism evidence="9 10">
    <name type="scientific">Gryllus longicercus</name>
    <dbReference type="NCBI Taxonomy" id="2509291"/>
    <lineage>
        <taxon>Eukaryota</taxon>
        <taxon>Metazoa</taxon>
        <taxon>Ecdysozoa</taxon>
        <taxon>Arthropoda</taxon>
        <taxon>Hexapoda</taxon>
        <taxon>Insecta</taxon>
        <taxon>Pterygota</taxon>
        <taxon>Neoptera</taxon>
        <taxon>Polyneoptera</taxon>
        <taxon>Orthoptera</taxon>
        <taxon>Ensifera</taxon>
        <taxon>Gryllidea</taxon>
        <taxon>Grylloidea</taxon>
        <taxon>Gryllidae</taxon>
        <taxon>Gryllinae</taxon>
        <taxon>Gryllus</taxon>
    </lineage>
</organism>
<evidence type="ECO:0000256" key="2">
    <source>
        <dbReference type="ARBA" id="ARBA00007367"/>
    </source>
</evidence>
<feature type="transmembrane region" description="Helical" evidence="7">
    <location>
        <begin position="501"/>
        <end position="520"/>
    </location>
</feature>
<evidence type="ECO:0000256" key="3">
    <source>
        <dbReference type="ARBA" id="ARBA00022692"/>
    </source>
</evidence>
<dbReference type="InterPro" id="IPR051843">
    <property type="entry name" value="CPA1_transporter"/>
</dbReference>
<feature type="region of interest" description="Disordered" evidence="6">
    <location>
        <begin position="121"/>
        <end position="167"/>
    </location>
</feature>
<dbReference type="InterPro" id="IPR038770">
    <property type="entry name" value="Na+/solute_symporter_sf"/>
</dbReference>
<keyword evidence="10" id="KW-1185">Reference proteome</keyword>
<keyword evidence="4 7" id="KW-1133">Transmembrane helix</keyword>
<feature type="transmembrane region" description="Helical" evidence="7">
    <location>
        <begin position="564"/>
        <end position="586"/>
    </location>
</feature>
<name>A0AAN9Z966_9ORTH</name>
<comment type="caution">
    <text evidence="9">The sequence shown here is derived from an EMBL/GenBank/DDBJ whole genome shotgun (WGS) entry which is preliminary data.</text>
</comment>